<accession>A0A2S4LVG1</accession>
<dbReference type="RefSeq" id="WP_103707303.1">
    <property type="nucleotide sequence ID" value="NZ_PQGA01000024.1"/>
</dbReference>
<feature type="compositionally biased region" description="Low complexity" evidence="1">
    <location>
        <begin position="74"/>
        <end position="90"/>
    </location>
</feature>
<feature type="transmembrane region" description="Helical" evidence="2">
    <location>
        <begin position="20"/>
        <end position="41"/>
    </location>
</feature>
<gene>
    <name evidence="3" type="ORF">B0G62_12435</name>
</gene>
<evidence type="ECO:0008006" key="5">
    <source>
        <dbReference type="Google" id="ProtNLM"/>
    </source>
</evidence>
<evidence type="ECO:0000313" key="4">
    <source>
        <dbReference type="Proteomes" id="UP000237381"/>
    </source>
</evidence>
<organism evidence="3 4">
    <name type="scientific">Paraburkholderia eburnea</name>
    <dbReference type="NCBI Taxonomy" id="1189126"/>
    <lineage>
        <taxon>Bacteria</taxon>
        <taxon>Pseudomonadati</taxon>
        <taxon>Pseudomonadota</taxon>
        <taxon>Betaproteobacteria</taxon>
        <taxon>Burkholderiales</taxon>
        <taxon>Burkholderiaceae</taxon>
        <taxon>Paraburkholderia</taxon>
    </lineage>
</organism>
<dbReference type="Proteomes" id="UP000237381">
    <property type="component" value="Unassembled WGS sequence"/>
</dbReference>
<evidence type="ECO:0000313" key="3">
    <source>
        <dbReference type="EMBL" id="POR46442.1"/>
    </source>
</evidence>
<comment type="caution">
    <text evidence="3">The sequence shown here is derived from an EMBL/GenBank/DDBJ whole genome shotgun (WGS) entry which is preliminary data.</text>
</comment>
<protein>
    <recommendedName>
        <fullName evidence="5">Lipoprotein</fullName>
    </recommendedName>
</protein>
<name>A0A2S4LVG1_9BURK</name>
<evidence type="ECO:0000256" key="2">
    <source>
        <dbReference type="SAM" id="Phobius"/>
    </source>
</evidence>
<proteinExistence type="predicted"/>
<keyword evidence="4" id="KW-1185">Reference proteome</keyword>
<feature type="compositionally biased region" description="Low complexity" evidence="1">
    <location>
        <begin position="99"/>
        <end position="123"/>
    </location>
</feature>
<sequence length="134" mass="13451">MTVDFVPARLRIRSAPRKRLSLPGVLLVGVMVAVVACANSACGDRADDARAALTTSAARELAQAQPMPEPAFQAPSNSPDSANSANGSDAITALAIRSPAHASAAPGGASDADTAANNATRDAPLAPPEIHTAD</sequence>
<keyword evidence="2" id="KW-1133">Transmembrane helix</keyword>
<reference evidence="3 4" key="1">
    <citation type="submission" date="2018-01" db="EMBL/GenBank/DDBJ databases">
        <title>Genomic Encyclopedia of Type Strains, Phase III (KMG-III): the genomes of soil and plant-associated and newly described type strains.</title>
        <authorList>
            <person name="Whitman W."/>
        </authorList>
    </citation>
    <scope>NUCLEOTIDE SEQUENCE [LARGE SCALE GENOMIC DNA]</scope>
    <source>
        <strain evidence="3 4">JCM 18070</strain>
    </source>
</reference>
<keyword evidence="2" id="KW-0812">Transmembrane</keyword>
<dbReference type="AlphaFoldDB" id="A0A2S4LVG1"/>
<evidence type="ECO:0000256" key="1">
    <source>
        <dbReference type="SAM" id="MobiDB-lite"/>
    </source>
</evidence>
<keyword evidence="2" id="KW-0472">Membrane</keyword>
<feature type="region of interest" description="Disordered" evidence="1">
    <location>
        <begin position="57"/>
        <end position="134"/>
    </location>
</feature>
<dbReference type="EMBL" id="PQGA01000024">
    <property type="protein sequence ID" value="POR46442.1"/>
    <property type="molecule type" value="Genomic_DNA"/>
</dbReference>